<accession>A0A6J4PKC7</accession>
<feature type="region of interest" description="Disordered" evidence="1">
    <location>
        <begin position="1"/>
        <end position="22"/>
    </location>
</feature>
<evidence type="ECO:0000256" key="1">
    <source>
        <dbReference type="SAM" id="MobiDB-lite"/>
    </source>
</evidence>
<feature type="compositionally biased region" description="Basic and acidic residues" evidence="1">
    <location>
        <begin position="1"/>
        <end position="14"/>
    </location>
</feature>
<sequence>RLDGSHRHGRHAPDRMPPPRLLWSVCSRERSYGQASDI</sequence>
<reference evidence="2" key="1">
    <citation type="submission" date="2020-02" db="EMBL/GenBank/DDBJ databases">
        <authorList>
            <person name="Meier V. D."/>
        </authorList>
    </citation>
    <scope>NUCLEOTIDE SEQUENCE</scope>
    <source>
        <strain evidence="2">AVDCRST_MAG55</strain>
    </source>
</reference>
<dbReference type="AlphaFoldDB" id="A0A6J4PKC7"/>
<organism evidence="2">
    <name type="scientific">uncultured Rubrobacteraceae bacterium</name>
    <dbReference type="NCBI Taxonomy" id="349277"/>
    <lineage>
        <taxon>Bacteria</taxon>
        <taxon>Bacillati</taxon>
        <taxon>Actinomycetota</taxon>
        <taxon>Rubrobacteria</taxon>
        <taxon>Rubrobacterales</taxon>
        <taxon>Rubrobacteraceae</taxon>
        <taxon>environmental samples</taxon>
    </lineage>
</organism>
<evidence type="ECO:0000313" key="2">
    <source>
        <dbReference type="EMBL" id="CAA9417123.1"/>
    </source>
</evidence>
<proteinExistence type="predicted"/>
<dbReference type="EMBL" id="CADCUZ010000074">
    <property type="protein sequence ID" value="CAA9417123.1"/>
    <property type="molecule type" value="Genomic_DNA"/>
</dbReference>
<feature type="non-terminal residue" evidence="2">
    <location>
        <position position="38"/>
    </location>
</feature>
<protein>
    <submittedName>
        <fullName evidence="2">Uncharacterized protein</fullName>
    </submittedName>
</protein>
<gene>
    <name evidence="2" type="ORF">AVDCRST_MAG55-1725</name>
</gene>
<name>A0A6J4PKC7_9ACTN</name>
<feature type="non-terminal residue" evidence="2">
    <location>
        <position position="1"/>
    </location>
</feature>